<evidence type="ECO:0000313" key="1">
    <source>
        <dbReference type="EMBL" id="MFC5342754.1"/>
    </source>
</evidence>
<protein>
    <recommendedName>
        <fullName evidence="3">Lipoprotein</fullName>
    </recommendedName>
</protein>
<dbReference type="PROSITE" id="PS51257">
    <property type="entry name" value="PROKAR_LIPOPROTEIN"/>
    <property type="match status" value="1"/>
</dbReference>
<dbReference type="EMBL" id="JBHSLF010000004">
    <property type="protein sequence ID" value="MFC5342754.1"/>
    <property type="molecule type" value="Genomic_DNA"/>
</dbReference>
<dbReference type="Proteomes" id="UP001596152">
    <property type="component" value="Unassembled WGS sequence"/>
</dbReference>
<reference evidence="2" key="1">
    <citation type="journal article" date="2019" name="Int. J. Syst. Evol. Microbiol.">
        <title>The Global Catalogue of Microorganisms (GCM) 10K type strain sequencing project: providing services to taxonomists for standard genome sequencing and annotation.</title>
        <authorList>
            <consortium name="The Broad Institute Genomics Platform"/>
            <consortium name="The Broad Institute Genome Sequencing Center for Infectious Disease"/>
            <person name="Wu L."/>
            <person name="Ma J."/>
        </authorList>
    </citation>
    <scope>NUCLEOTIDE SEQUENCE [LARGE SCALE GENOMIC DNA]</scope>
    <source>
        <strain evidence="2">JCM 12125</strain>
    </source>
</reference>
<organism evidence="1 2">
    <name type="scientific">Brevundimonas staleyi</name>
    <dbReference type="NCBI Taxonomy" id="74326"/>
    <lineage>
        <taxon>Bacteria</taxon>
        <taxon>Pseudomonadati</taxon>
        <taxon>Pseudomonadota</taxon>
        <taxon>Alphaproteobacteria</taxon>
        <taxon>Caulobacterales</taxon>
        <taxon>Caulobacteraceae</taxon>
        <taxon>Brevundimonas</taxon>
    </lineage>
</organism>
<dbReference type="RefSeq" id="WP_374038674.1">
    <property type="nucleotide sequence ID" value="NZ_CP169082.1"/>
</dbReference>
<gene>
    <name evidence="1" type="ORF">ACFPIE_02440</name>
</gene>
<evidence type="ECO:0000313" key="2">
    <source>
        <dbReference type="Proteomes" id="UP001596152"/>
    </source>
</evidence>
<sequence>MKGAVLALAGLLMLAGCESVSPGGLDDWCRDARNCAPRCGSVATGASPECSPAQNEGRTRGWTV</sequence>
<keyword evidence="2" id="KW-1185">Reference proteome</keyword>
<evidence type="ECO:0008006" key="3">
    <source>
        <dbReference type="Google" id="ProtNLM"/>
    </source>
</evidence>
<name>A0ABW0FN31_9CAUL</name>
<accession>A0ABW0FN31</accession>
<comment type="caution">
    <text evidence="1">The sequence shown here is derived from an EMBL/GenBank/DDBJ whole genome shotgun (WGS) entry which is preliminary data.</text>
</comment>
<proteinExistence type="predicted"/>